<gene>
    <name evidence="4" type="ORF">PY092_02535</name>
</gene>
<dbReference type="Gene3D" id="1.20.120.450">
    <property type="entry name" value="dinb family like domain"/>
    <property type="match status" value="1"/>
</dbReference>
<dbReference type="Proteomes" id="UP001221366">
    <property type="component" value="Unassembled WGS sequence"/>
</dbReference>
<keyword evidence="5" id="KW-1185">Reference proteome</keyword>
<dbReference type="SUPFAM" id="SSF109854">
    <property type="entry name" value="DinB/YfiT-like putative metalloenzymes"/>
    <property type="match status" value="1"/>
</dbReference>
<comment type="caution">
    <text evidence="4">The sequence shown here is derived from an EMBL/GenBank/DDBJ whole genome shotgun (WGS) entry which is preliminary data.</text>
</comment>
<evidence type="ECO:0000256" key="1">
    <source>
        <dbReference type="ARBA" id="ARBA00008635"/>
    </source>
</evidence>
<feature type="signal peptide" evidence="3">
    <location>
        <begin position="1"/>
        <end position="24"/>
    </location>
</feature>
<comment type="similarity">
    <text evidence="1">Belongs to the DinB family.</text>
</comment>
<evidence type="ECO:0000256" key="2">
    <source>
        <dbReference type="ARBA" id="ARBA00022723"/>
    </source>
</evidence>
<reference evidence="4 5" key="1">
    <citation type="submission" date="2023-03" db="EMBL/GenBank/DDBJ databases">
        <title>Muricauda XX sp. nov. and Muricauda XXX sp. nov., two novel species isolated from Okinawa Trough.</title>
        <authorList>
            <person name="Cao W."/>
            <person name="Deng X."/>
        </authorList>
    </citation>
    <scope>NUCLEOTIDE SEQUENCE [LARGE SCALE GENOMIC DNA]</scope>
    <source>
        <strain evidence="4 5">334s03</strain>
    </source>
</reference>
<keyword evidence="3" id="KW-0732">Signal</keyword>
<evidence type="ECO:0000256" key="3">
    <source>
        <dbReference type="SAM" id="SignalP"/>
    </source>
</evidence>
<dbReference type="RefSeq" id="WP_275614281.1">
    <property type="nucleotide sequence ID" value="NZ_JARFVB010000001.1"/>
</dbReference>
<dbReference type="EMBL" id="JARFVB010000001">
    <property type="protein sequence ID" value="MDF0715013.1"/>
    <property type="molecule type" value="Genomic_DNA"/>
</dbReference>
<accession>A0ABT5XV00</accession>
<dbReference type="InterPro" id="IPR034660">
    <property type="entry name" value="DinB/YfiT-like"/>
</dbReference>
<dbReference type="InterPro" id="IPR007837">
    <property type="entry name" value="DinB"/>
</dbReference>
<sequence length="201" mass="22979">MKYRFPFQFASILLILMLQVNLQAQEMELPYKEIPDYPSNYASGNVVSRMIDGLGFRYYWATEGLTEKDLAYRPSEEGRAAMQTLTHIYSLSQSILMTNKGETIIRPGGPPDYSFEELRKLTLNNLKQASDLVLGKDMDTLQELIIVFQQGDKTSEFPYWNMINGMISDCIHHTGQIVLMRRASGNPQNPNVNVFLGKTRK</sequence>
<evidence type="ECO:0000313" key="4">
    <source>
        <dbReference type="EMBL" id="MDF0715013.1"/>
    </source>
</evidence>
<name>A0ABT5XV00_9FLAO</name>
<protein>
    <submittedName>
        <fullName evidence="4">DinB family protein</fullName>
    </submittedName>
</protein>
<feature type="chain" id="PRO_5045879787" evidence="3">
    <location>
        <begin position="25"/>
        <end position="201"/>
    </location>
</feature>
<organism evidence="4 5">
    <name type="scientific">Flagellimonas yonaguniensis</name>
    <dbReference type="NCBI Taxonomy" id="3031325"/>
    <lineage>
        <taxon>Bacteria</taxon>
        <taxon>Pseudomonadati</taxon>
        <taxon>Bacteroidota</taxon>
        <taxon>Flavobacteriia</taxon>
        <taxon>Flavobacteriales</taxon>
        <taxon>Flavobacteriaceae</taxon>
        <taxon>Flagellimonas</taxon>
    </lineage>
</organism>
<dbReference type="Pfam" id="PF05163">
    <property type="entry name" value="DinB"/>
    <property type="match status" value="1"/>
</dbReference>
<evidence type="ECO:0000313" key="5">
    <source>
        <dbReference type="Proteomes" id="UP001221366"/>
    </source>
</evidence>
<keyword evidence="2" id="KW-0479">Metal-binding</keyword>
<proteinExistence type="inferred from homology"/>